<feature type="region of interest" description="Disordered" evidence="6">
    <location>
        <begin position="116"/>
        <end position="185"/>
    </location>
</feature>
<feature type="compositionally biased region" description="Low complexity" evidence="6">
    <location>
        <begin position="164"/>
        <end position="185"/>
    </location>
</feature>
<evidence type="ECO:0000313" key="10">
    <source>
        <dbReference type="Proteomes" id="UP000316270"/>
    </source>
</evidence>
<dbReference type="PANTHER" id="PTHR45649">
    <property type="entry name" value="AMINO-ACID PERMEASE BAT1"/>
    <property type="match status" value="1"/>
</dbReference>
<keyword evidence="10" id="KW-1185">Reference proteome</keyword>
<feature type="compositionally biased region" description="Polar residues" evidence="6">
    <location>
        <begin position="146"/>
        <end position="163"/>
    </location>
</feature>
<feature type="region of interest" description="Disordered" evidence="6">
    <location>
        <begin position="359"/>
        <end position="384"/>
    </location>
</feature>
<dbReference type="GO" id="GO:0022857">
    <property type="term" value="F:transmembrane transporter activity"/>
    <property type="evidence" value="ECO:0007669"/>
    <property type="project" value="UniProtKB-ARBA"/>
</dbReference>
<feature type="region of interest" description="Disordered" evidence="6">
    <location>
        <begin position="309"/>
        <end position="329"/>
    </location>
</feature>
<feature type="chain" id="PRO_5021703070" evidence="8">
    <location>
        <begin position="22"/>
        <end position="2650"/>
    </location>
</feature>
<keyword evidence="8" id="KW-0732">Signal</keyword>
<evidence type="ECO:0000256" key="3">
    <source>
        <dbReference type="ARBA" id="ARBA00022692"/>
    </source>
</evidence>
<organism evidence="9 10">
    <name type="scientific">Venturia effusa</name>
    <dbReference type="NCBI Taxonomy" id="50376"/>
    <lineage>
        <taxon>Eukaryota</taxon>
        <taxon>Fungi</taxon>
        <taxon>Dikarya</taxon>
        <taxon>Ascomycota</taxon>
        <taxon>Pezizomycotina</taxon>
        <taxon>Dothideomycetes</taxon>
        <taxon>Pleosporomycetidae</taxon>
        <taxon>Venturiales</taxon>
        <taxon>Venturiaceae</taxon>
        <taxon>Venturia</taxon>
    </lineage>
</organism>
<feature type="transmembrane region" description="Helical" evidence="7">
    <location>
        <begin position="2601"/>
        <end position="2620"/>
    </location>
</feature>
<feature type="region of interest" description="Disordered" evidence="6">
    <location>
        <begin position="567"/>
        <end position="652"/>
    </location>
</feature>
<evidence type="ECO:0000256" key="2">
    <source>
        <dbReference type="ARBA" id="ARBA00022448"/>
    </source>
</evidence>
<gene>
    <name evidence="9" type="ORF">FKW77_007073</name>
</gene>
<name>A0A517LN44_9PEZI</name>
<feature type="region of interest" description="Disordered" evidence="6">
    <location>
        <begin position="266"/>
        <end position="289"/>
    </location>
</feature>
<feature type="compositionally biased region" description="Basic and acidic residues" evidence="6">
    <location>
        <begin position="2530"/>
        <end position="2545"/>
    </location>
</feature>
<protein>
    <submittedName>
        <fullName evidence="9">Uncharacterized protein</fullName>
    </submittedName>
</protein>
<feature type="compositionally biased region" description="Low complexity" evidence="6">
    <location>
        <begin position="624"/>
        <end position="652"/>
    </location>
</feature>
<evidence type="ECO:0000256" key="8">
    <source>
        <dbReference type="SAM" id="SignalP"/>
    </source>
</evidence>
<feature type="transmembrane region" description="Helical" evidence="7">
    <location>
        <begin position="2566"/>
        <end position="2589"/>
    </location>
</feature>
<feature type="compositionally biased region" description="Low complexity" evidence="6">
    <location>
        <begin position="116"/>
        <end position="135"/>
    </location>
</feature>
<keyword evidence="4 7" id="KW-1133">Transmembrane helix</keyword>
<feature type="compositionally biased region" description="Polar residues" evidence="6">
    <location>
        <begin position="567"/>
        <end position="600"/>
    </location>
</feature>
<feature type="compositionally biased region" description="Acidic residues" evidence="6">
    <location>
        <begin position="1013"/>
        <end position="1026"/>
    </location>
</feature>
<dbReference type="EMBL" id="CP042200">
    <property type="protein sequence ID" value="QDS77060.1"/>
    <property type="molecule type" value="Genomic_DNA"/>
</dbReference>
<keyword evidence="5 7" id="KW-0472">Membrane</keyword>
<sequence>MEMANLLFYLLAAHCFAIVNTSESGSYSSSIPKETRPWPGQPYSPWYDHFWAQIGSNDYSASVSDGHIDHPSAIHIVQRQDEPAVTRATTSSANLPTVVTGRITCDEGFCVSSSSYSSSSILKEPSSPASVPVSSTEDSAGLHGSTLVSEPRTTSSTPVNIAITTDSATSSSPSTSPASVPVLSTRDPAELYGSVLASEPRTTSSTPMSIAITTDSATSSLLSIPPLVTTNSTWCYAVIYQRPYSSISGSSGAADKAKTTLIVESNNCDDRPSANPNSPFTTTHPEFGTKEPLAISSSAISVDTMITSDGAVPESKTPQANSTSSSLPSLSIETMIQSPQSSSRSSGSLVLPMANSLPLSQGPLLTTGKTTSGTPFSSTSSERPLFPFPNITTPLISSTAIIGSTAFPLSSSLNSTSPNTLLTISPSMGTSSSVSRRPIIVVPPFPMPNSTNTDGLIAGPTSFIGTSDHTMSHVDTPSAIPERSSSFRASLAPFPFPNATQVVGPTNARPTSFVGTSIQATSHSDLPSAMPGKPSFSRGSLAPPFPFPNATQIVGSTSFVGTSIHATSHSDIPSATPENSSSVRGSPAPSRSSNATQIVGSTTARSTSSVRTSNHATSHSGTPSTMSGKSSSVRSSSEPSSSSSSDATQISGSTSMLVTSLITTTDSQGHTTTSATVIRTSRPASITAPPSISSSGRLSASLTASENGSWVYYGPELWNMATPTIGCIPPCCISLPDMPQSSSASAVNYTWPIFKTSYLTLEGSSDLVSVTTMKAALGETYTLCSRPGAKFQIKPTWITIPPFSVPVNRGMRPFCAATVDKDKKTITYSDDSPYHFDPCQLQNIKPPSRYTMSLEPGAMWIRPHNWKDDPKYWALGLCTNTTVPIAIEPTAKLECSAPTAVWSNKPAGPTCTQGSEGCPPAPPVVSEDKDDDSDSGHCTGGLLGFWPFNDLICYCGLFGCATGCGLTGCINPCGFLEQLLPGPIGLVPRVLCHNWGKLDSLSDGGQKHPDPPGEPEDPEDSPDDDCTEPKTSKLVKESCDLQVDKLLPSCTATETVTKEACTSTVSTTTTFCSLKTLSNTDYFCTGNETSPCSNTATKTWETVKACDGTGSVTTHSNICSQTLVTNSVFVCPGGATSCVSPISTITTMTSTACSASATFVATCAATINVTPDDQDGQSGGPTCPLVVDITPDDQDGEAGEETCPIDLDFTPDDQDGLSGGSLGSGLPPSDFYNENSAGKFNCETPQEPTDVLNYIKWFSPAAQVFCKRPPSFSTFSTDDGPRNVSHQEWKFEGNASKDIAFEFAAVGPPGEVKNCEHYELDFNNCVKYLELAFYQDCFYPSAPENVEAGSISGGSCIAYHFGISKIESGEAPPIFKMPSWLWPYSIDLYGQDQLGKSHCGSNATLSNATLSIDYKKWFSGMAKTFCKSPPEPTKNETDNGNRTVWEQQWSYGSLDNSSTSVVDIVAIKSGAESCATFEFSQDNCEKYLDSQLHSDCHSSSDPGSLISGSISGGACIAYSIELSTFEGKVGVPSLFKEAPVTIKKPGDQMAAHEFTVSYDWSCDVEFNKISRAPNCSANWGLWARWEGDKMSDCESVLDKDPDRFNFFAESATLPGVLDENPLDIKGMSGLPMDLGKTWDPGFKDDCLKSCRFNLGRKDDYSDSNVVCNVDDTCSKRKSFGCVLAPKNLTISCPTQQDVTGDRRIENLFFCNSSIPTSAPPPSSLWDGSNISDIEGDDKNPTVNLLGFPSADDYEFGLFAAMDCPAPEPGAAGNIVQALMPCKRHYYALYAGLRGTSMLDCDFLRRGKVTDPAIWVDDTYSIPKFDPNEAGFPIPPSSAPPYEQFPHKVGDHDSCAANCFFLNGTDELSSTVECKKSPDASQKPCFPPSQQKCTFPPKNQSLTCAYDGVVQTTYYPVAYCNDKVPAGHEEFKENDIASFEFGLFAAMRCPKGSNQGCSSKHYSLYAGIKGKSMNECPFLQREAEGIYLDDREVDPIADLEPTTIDFPKTPDSIPHSKDLLGGSNVQGRAGGCKQNCYFVKDTGKDNPHITCVDIDAMTFKPVNGQEISDEAKRKTLCMPPGVVGCDLVNSQVGTACSFNETADLVSYPIAYCNDGKSRPATSRYLLGERSTLADYQFAFYAAETCHACAPLDPTCTGHTMVLKASIDAQDMGTCDFFHWTSSPSVWNHTINVDDKKFSCDSSNGHMRAQEDFPQPYHGNGPYQGSDPSCWSNCHYHRSEKKIICDEILDPSKPSCFPPGELKCEWVDSSYRFRCEQGHLGRNDLTVTPGAYCRSSPPQLPKRKNTCFLKFKVADRPIQAAEQFVIYISRDFEQESLVGLLKKDCGLKGDRYKYGTFDKDRIGMDQRPTDGFEAWLEGWILLGRLQCVGEALRKIGGDADECVKFPEPGPDTNTCVTTPVDEKKVKFRVLNSDLSLNLKASFDLRAGSNLFADLMYWCNWEASGSRWSYDEVQNVNVETGQSFRYMVEGNIEKDKLLPFTLLLYHRVKGNVLPHSSHVDSSDQAVAFSDRKPAIDDSEKDTDFEQERPPSAVDPTEARLVWGPWRLPGVLGIINNVYACCYMVFVIFWSVWPPATPVSASTMNYSIVVTGGVMILSGMWYFVGGRKQYRGPIVDDDDAVVVARRSGSIDAKG</sequence>
<evidence type="ECO:0000256" key="1">
    <source>
        <dbReference type="ARBA" id="ARBA00004141"/>
    </source>
</evidence>
<feature type="signal peptide" evidence="8">
    <location>
        <begin position="1"/>
        <end position="21"/>
    </location>
</feature>
<dbReference type="PANTHER" id="PTHR45649:SF1">
    <property type="entry name" value="TRANSPORTER, PUTATIVE (EUROFUNG)-RELATED"/>
    <property type="match status" value="1"/>
</dbReference>
<comment type="subcellular location">
    <subcellularLocation>
        <location evidence="1">Membrane</location>
        <topology evidence="1">Multi-pass membrane protein</topology>
    </subcellularLocation>
</comment>
<evidence type="ECO:0000256" key="5">
    <source>
        <dbReference type="ARBA" id="ARBA00023136"/>
    </source>
</evidence>
<feature type="region of interest" description="Disordered" evidence="6">
    <location>
        <begin position="2530"/>
        <end position="2549"/>
    </location>
</feature>
<feature type="compositionally biased region" description="Polar residues" evidence="6">
    <location>
        <begin position="274"/>
        <end position="284"/>
    </location>
</feature>
<dbReference type="Proteomes" id="UP000316270">
    <property type="component" value="Chromosome 16"/>
</dbReference>
<evidence type="ECO:0000256" key="6">
    <source>
        <dbReference type="SAM" id="MobiDB-lite"/>
    </source>
</evidence>
<feature type="region of interest" description="Disordered" evidence="6">
    <location>
        <begin position="912"/>
        <end position="933"/>
    </location>
</feature>
<feature type="compositionally biased region" description="Low complexity" evidence="6">
    <location>
        <begin position="366"/>
        <end position="381"/>
    </location>
</feature>
<feature type="compositionally biased region" description="Acidic residues" evidence="6">
    <location>
        <begin position="1191"/>
        <end position="1200"/>
    </location>
</feature>
<keyword evidence="2" id="KW-0813">Transport</keyword>
<proteinExistence type="predicted"/>
<evidence type="ECO:0000256" key="7">
    <source>
        <dbReference type="SAM" id="Phobius"/>
    </source>
</evidence>
<feature type="region of interest" description="Disordered" evidence="6">
    <location>
        <begin position="1191"/>
        <end position="1228"/>
    </location>
</feature>
<evidence type="ECO:0000256" key="4">
    <source>
        <dbReference type="ARBA" id="ARBA00022989"/>
    </source>
</evidence>
<dbReference type="OrthoDB" id="3257095at2759"/>
<keyword evidence="3 7" id="KW-0812">Transmembrane</keyword>
<feature type="region of interest" description="Disordered" evidence="6">
    <location>
        <begin position="1002"/>
        <end position="1029"/>
    </location>
</feature>
<dbReference type="GO" id="GO:0016020">
    <property type="term" value="C:membrane"/>
    <property type="evidence" value="ECO:0007669"/>
    <property type="project" value="UniProtKB-SubCell"/>
</dbReference>
<reference evidence="9 10" key="1">
    <citation type="submission" date="2019-07" db="EMBL/GenBank/DDBJ databases">
        <title>Finished genome of Venturia effusa.</title>
        <authorList>
            <person name="Young C.A."/>
            <person name="Cox M.P."/>
            <person name="Ganley A.R.D."/>
            <person name="David W.J."/>
        </authorList>
    </citation>
    <scope>NUCLEOTIDE SEQUENCE [LARGE SCALE GENOMIC DNA]</scope>
    <source>
        <strain evidence="10">albino</strain>
    </source>
</reference>
<evidence type="ECO:0000313" key="9">
    <source>
        <dbReference type="EMBL" id="QDS77060.1"/>
    </source>
</evidence>
<feature type="compositionally biased region" description="Low complexity" evidence="6">
    <location>
        <begin position="601"/>
        <end position="613"/>
    </location>
</feature>
<feature type="compositionally biased region" description="Polar residues" evidence="6">
    <location>
        <begin position="614"/>
        <end position="623"/>
    </location>
</feature>
<accession>A0A517LN44</accession>
<feature type="region of interest" description="Disordered" evidence="6">
    <location>
        <begin position="664"/>
        <end position="699"/>
    </location>
</feature>
<dbReference type="STRING" id="50376.A0A517LN44"/>